<dbReference type="PANTHER" id="PTHR33112:SF12">
    <property type="entry name" value="HETEROKARYON INCOMPATIBILITY DOMAIN-CONTAINING PROTEIN"/>
    <property type="match status" value="1"/>
</dbReference>
<gene>
    <name evidence="2" type="ORF">CEP51_012294</name>
</gene>
<proteinExistence type="predicted"/>
<keyword evidence="3" id="KW-1185">Reference proteome</keyword>
<accession>A0A428QWW5</accession>
<name>A0A428QWW5_9HYPO</name>
<dbReference type="InterPro" id="IPR010730">
    <property type="entry name" value="HET"/>
</dbReference>
<feature type="domain" description="Heterokaryon incompatibility" evidence="1">
    <location>
        <begin position="112"/>
        <end position="259"/>
    </location>
</feature>
<reference evidence="2 3" key="1">
    <citation type="submission" date="2017-06" db="EMBL/GenBank/DDBJ databases">
        <title>Comparative genomic analysis of Ambrosia Fusariam Clade fungi.</title>
        <authorList>
            <person name="Stajich J.E."/>
            <person name="Carrillo J."/>
            <person name="Kijimoto T."/>
            <person name="Eskalen A."/>
            <person name="O'Donnell K."/>
            <person name="Kasson M."/>
        </authorList>
    </citation>
    <scope>NUCLEOTIDE SEQUENCE [LARGE SCALE GENOMIC DNA]</scope>
    <source>
        <strain evidence="2 3">NRRL62606</strain>
    </source>
</reference>
<organism evidence="2 3">
    <name type="scientific">Fusarium floridanum</name>
    <dbReference type="NCBI Taxonomy" id="1325733"/>
    <lineage>
        <taxon>Eukaryota</taxon>
        <taxon>Fungi</taxon>
        <taxon>Dikarya</taxon>
        <taxon>Ascomycota</taxon>
        <taxon>Pezizomycotina</taxon>
        <taxon>Sordariomycetes</taxon>
        <taxon>Hypocreomycetidae</taxon>
        <taxon>Hypocreales</taxon>
        <taxon>Nectriaceae</taxon>
        <taxon>Fusarium</taxon>
        <taxon>Fusarium solani species complex</taxon>
    </lineage>
</organism>
<evidence type="ECO:0000313" key="2">
    <source>
        <dbReference type="EMBL" id="RSL69829.1"/>
    </source>
</evidence>
<comment type="caution">
    <text evidence="2">The sequence shown here is derived from an EMBL/GenBank/DDBJ whole genome shotgun (WGS) entry which is preliminary data.</text>
</comment>
<evidence type="ECO:0000313" key="3">
    <source>
        <dbReference type="Proteomes" id="UP000287972"/>
    </source>
</evidence>
<dbReference type="Pfam" id="PF06985">
    <property type="entry name" value="HET"/>
    <property type="match status" value="1"/>
</dbReference>
<sequence>MEWHHDCRGDDSMPTTRRLRIFSEDAIFTDFYVVPILPSSTENVSLLGKLKDDKAVDYQLLSRWHKVCSASHESCQEHQKKGSYPFKHPVRFIDVNTMRLCEIDVNVSPVKYAALSYVWGRQTTDKTPFTLLLVSNLHELLQGLPREGIPNTIRDAITVVREIGIGYLWVDALCIMQNSSEDKNEQIASMSQIYQQATLSICAAYGSNSFTGIPGVSSTPGRLRQNVEVYKEIPLTTMRPVAAIVGASTWDTRAWTFQERLLSTRCAIFTADGMIWQCPTTTWREDIESSLNKPAWTLDSVASPLQALQGNPLRSYINCVNIYSGRLLAFPEDKLVAFIGLSQVLGRGLSSKVEHGIPLRYLDWALLWEPESLTQRIETRENWPRPWEPESSGQRIEASENLGLVSWSWCGWQRKVNWRYSTVEGTLFNLHNWLTEHTWIVWYLGDGEKWSLAWDASEDAEPASSLQRWDGYSPGPYDFYGRSRDAIRCRNKRRLSIDGTFDEDDEEDEEDLVLSKSRRPGKGFLLFQTFTSWFTLSLKIHSKKTDVGKGLRRFGLTDKLGDWCGAVVLDTKWFDNVGGIFEFAAISDAKEFSFEELDTWNYYIPEERQQAEWYCFYALMLRWNEDENGESVAERVGLAKIYQSSFLSRSIQPCSWKTILLG</sequence>
<dbReference type="Proteomes" id="UP000287972">
    <property type="component" value="Unassembled WGS sequence"/>
</dbReference>
<protein>
    <recommendedName>
        <fullName evidence="1">Heterokaryon incompatibility domain-containing protein</fullName>
    </recommendedName>
</protein>
<dbReference type="PANTHER" id="PTHR33112">
    <property type="entry name" value="DOMAIN PROTEIN, PUTATIVE-RELATED"/>
    <property type="match status" value="1"/>
</dbReference>
<dbReference type="EMBL" id="NKCL01000453">
    <property type="protein sequence ID" value="RSL69829.1"/>
    <property type="molecule type" value="Genomic_DNA"/>
</dbReference>
<evidence type="ECO:0000259" key="1">
    <source>
        <dbReference type="Pfam" id="PF06985"/>
    </source>
</evidence>
<dbReference type="AlphaFoldDB" id="A0A428QWW5"/>